<dbReference type="GO" id="GO:0000166">
    <property type="term" value="F:nucleotide binding"/>
    <property type="evidence" value="ECO:0007669"/>
    <property type="project" value="UniProtKB-KW"/>
</dbReference>
<sequence>MSILINENSKVIVQGLTGSEGTKHATKMLKSGTNIVGGVNARKAGQTVTIEGKDLTVFGTVEEAMKETGADVSVIFVPPKFAKDAVVEAIDAEIPLAVVITEGIPVHDSAYFWAHAVAKGGKTRIIGPNCPGVISPGKSNAGIIPADITGPGGIGLVSKSGTLTYQMMYELRDIGFSTAVGIGGDPVIGTTHIDALEAFEKDADTSVIVMIGEIGGDAEERAAAYIKENVTKPVVGYVAGFTAPEGKTMGHAGAIVSGSSGTAAAKKEALEAAGVKVGKTPSETAVLARELYNSLG</sequence>
<dbReference type="PANTHER" id="PTHR11117:SF2">
    <property type="entry name" value="SUCCINATE--COA LIGASE [ADP_GDP-FORMING] SUBUNIT ALPHA, MITOCHONDRIAL"/>
    <property type="match status" value="1"/>
</dbReference>
<protein>
    <recommendedName>
        <fullName evidence="4">Succinate--CoA ligase [ADP-forming] subunit alpha</fullName>
        <ecNumber evidence="4">6.2.1.5</ecNumber>
    </recommendedName>
    <alternativeName>
        <fullName evidence="4">Succinyl-CoA synthetase subunit alpha</fullName>
        <shortName evidence="4">SCS-alpha</shortName>
    </alternativeName>
</protein>
<dbReference type="PANTHER" id="PTHR11117">
    <property type="entry name" value="SUCCINYL-COA LIGASE SUBUNIT ALPHA"/>
    <property type="match status" value="1"/>
</dbReference>
<dbReference type="InterPro" id="IPR036291">
    <property type="entry name" value="NAD(P)-bd_dom_sf"/>
</dbReference>
<keyword evidence="10" id="KW-1185">Reference proteome</keyword>
<evidence type="ECO:0000256" key="1">
    <source>
        <dbReference type="ARBA" id="ARBA00022532"/>
    </source>
</evidence>
<dbReference type="SUPFAM" id="SSF52210">
    <property type="entry name" value="Succinyl-CoA synthetase domains"/>
    <property type="match status" value="1"/>
</dbReference>
<dbReference type="AlphaFoldDB" id="A0A419HLY8"/>
<dbReference type="GO" id="GO:0006099">
    <property type="term" value="P:tricarboxylic acid cycle"/>
    <property type="evidence" value="ECO:0007669"/>
    <property type="project" value="UniProtKB-UniRule"/>
</dbReference>
<dbReference type="GO" id="GO:0004775">
    <property type="term" value="F:succinate-CoA ligase (ADP-forming) activity"/>
    <property type="evidence" value="ECO:0007669"/>
    <property type="project" value="UniProtKB-UniRule"/>
</dbReference>
<feature type="binding site" evidence="4">
    <location>
        <begin position="100"/>
        <end position="102"/>
    </location>
    <ligand>
        <name>CoA</name>
        <dbReference type="ChEBI" id="CHEBI:57287"/>
    </ligand>
</feature>
<evidence type="ECO:0000313" key="10">
    <source>
        <dbReference type="Proteomes" id="UP000285112"/>
    </source>
</evidence>
<dbReference type="Pfam" id="PF00549">
    <property type="entry name" value="Ligase_CoA"/>
    <property type="match status" value="1"/>
</dbReference>
<evidence type="ECO:0000256" key="6">
    <source>
        <dbReference type="RuleBase" id="RU000677"/>
    </source>
</evidence>
<keyword evidence="2 4" id="KW-0436">Ligase</keyword>
<dbReference type="EMBL" id="QZFV01000142">
    <property type="protein sequence ID" value="RJQ77014.1"/>
    <property type="molecule type" value="Genomic_DNA"/>
</dbReference>
<dbReference type="InterPro" id="IPR017440">
    <property type="entry name" value="Cit_synth/succinyl-CoA_lig_AS"/>
</dbReference>
<dbReference type="InterPro" id="IPR003781">
    <property type="entry name" value="CoA-bd"/>
</dbReference>
<dbReference type="HAMAP" id="MF_01988">
    <property type="entry name" value="Succ_CoA_alpha"/>
    <property type="match status" value="1"/>
</dbReference>
<comment type="function">
    <text evidence="4 7">Succinyl-CoA synthetase functions in the citric acid cycle (TCA), coupling the hydrolysis of succinyl-CoA to the synthesis of either ATP or GTP and thus represents the only step of substrate-level phosphorylation in the TCA. The alpha subunit of the enzyme binds the substrates coenzyme A and phosphate, while succinate binding and nucleotide specificity is provided by the beta subunit.</text>
</comment>
<accession>A0A419HLY8</accession>
<proteinExistence type="inferred from homology"/>
<gene>
    <name evidence="4 9" type="primary">sucD</name>
    <name evidence="9" type="ORF">D5S19_29920</name>
</gene>
<comment type="catalytic activity">
    <reaction evidence="4">
        <text>GTP + succinate + CoA = succinyl-CoA + GDP + phosphate</text>
        <dbReference type="Rhea" id="RHEA:22120"/>
        <dbReference type="ChEBI" id="CHEBI:30031"/>
        <dbReference type="ChEBI" id="CHEBI:37565"/>
        <dbReference type="ChEBI" id="CHEBI:43474"/>
        <dbReference type="ChEBI" id="CHEBI:57287"/>
        <dbReference type="ChEBI" id="CHEBI:57292"/>
        <dbReference type="ChEBI" id="CHEBI:58189"/>
    </reaction>
</comment>
<dbReference type="Pfam" id="PF02629">
    <property type="entry name" value="CoA_binding"/>
    <property type="match status" value="1"/>
</dbReference>
<evidence type="ECO:0000256" key="3">
    <source>
        <dbReference type="ARBA" id="ARBA00022741"/>
    </source>
</evidence>
<dbReference type="RefSeq" id="WP_120026687.1">
    <property type="nucleotide sequence ID" value="NZ_QZFV01000142.1"/>
</dbReference>
<feature type="binding site" evidence="4">
    <location>
        <position position="43"/>
    </location>
    <ligand>
        <name>CoA</name>
        <dbReference type="ChEBI" id="CHEBI:57287"/>
    </ligand>
</feature>
<dbReference type="UniPathway" id="UPA00223">
    <property type="reaction ID" value="UER00999"/>
</dbReference>
<evidence type="ECO:0000313" key="9">
    <source>
        <dbReference type="EMBL" id="RJQ77014.1"/>
    </source>
</evidence>
<feature type="domain" description="CoA-binding" evidence="8">
    <location>
        <begin position="4"/>
        <end position="104"/>
    </location>
</feature>
<dbReference type="PRINTS" id="PR01798">
    <property type="entry name" value="SCOASYNTHASE"/>
</dbReference>
<dbReference type="Gene3D" id="3.40.50.720">
    <property type="entry name" value="NAD(P)-binding Rossmann-like Domain"/>
    <property type="match status" value="1"/>
</dbReference>
<reference evidence="9 10" key="1">
    <citation type="submission" date="2018-09" db="EMBL/GenBank/DDBJ databases">
        <title>YIM PH 21725 draft genome.</title>
        <authorList>
            <person name="Miao C."/>
        </authorList>
    </citation>
    <scope>NUCLEOTIDE SEQUENCE [LARGE SCALE GENOMIC DNA]</scope>
    <source>
        <strain evidence="10">YIM PH21725</strain>
    </source>
</reference>
<dbReference type="InterPro" id="IPR033847">
    <property type="entry name" value="Citrt_syn/SCS-alpha_CS"/>
</dbReference>
<dbReference type="EC" id="6.2.1.5" evidence="4"/>
<dbReference type="SUPFAM" id="SSF51735">
    <property type="entry name" value="NAD(P)-binding Rossmann-fold domains"/>
    <property type="match status" value="1"/>
</dbReference>
<comment type="catalytic activity">
    <reaction evidence="4 7">
        <text>succinate + ATP + CoA = succinyl-CoA + ADP + phosphate</text>
        <dbReference type="Rhea" id="RHEA:17661"/>
        <dbReference type="ChEBI" id="CHEBI:30031"/>
        <dbReference type="ChEBI" id="CHEBI:30616"/>
        <dbReference type="ChEBI" id="CHEBI:43474"/>
        <dbReference type="ChEBI" id="CHEBI:57287"/>
        <dbReference type="ChEBI" id="CHEBI:57292"/>
        <dbReference type="ChEBI" id="CHEBI:456216"/>
        <dbReference type="EC" id="6.2.1.5"/>
    </reaction>
</comment>
<dbReference type="FunFam" id="3.40.50.720:FF:000205">
    <property type="entry name" value="Succinate--CoA ligase [ADP-forming] subunit alpha"/>
    <property type="match status" value="1"/>
</dbReference>
<dbReference type="SMART" id="SM00881">
    <property type="entry name" value="CoA_binding"/>
    <property type="match status" value="1"/>
</dbReference>
<name>A0A419HLY8_9PSEU</name>
<feature type="binding site" evidence="4">
    <location>
        <position position="165"/>
    </location>
    <ligand>
        <name>substrate</name>
        <note>ligand shared with subunit beta</note>
    </ligand>
</feature>
<evidence type="ECO:0000256" key="5">
    <source>
        <dbReference type="PIRSR" id="PIRSR001553-1"/>
    </source>
</evidence>
<dbReference type="PROSITE" id="PS01216">
    <property type="entry name" value="SUCCINYL_COA_LIG_1"/>
    <property type="match status" value="1"/>
</dbReference>
<dbReference type="NCBIfam" id="NF004230">
    <property type="entry name" value="PRK05678.1"/>
    <property type="match status" value="1"/>
</dbReference>
<evidence type="ECO:0000256" key="4">
    <source>
        <dbReference type="HAMAP-Rule" id="MF_01988"/>
    </source>
</evidence>
<keyword evidence="3 4" id="KW-0547">Nucleotide-binding</keyword>
<comment type="pathway">
    <text evidence="4 7">Carbohydrate metabolism; tricarboxylic acid cycle; succinate from succinyl-CoA (ligase route): step 1/1.</text>
</comment>
<comment type="similarity">
    <text evidence="4 6">Belongs to the succinate/malate CoA ligase alpha subunit family.</text>
</comment>
<organism evidence="9 10">
    <name type="scientific">Amycolatopsis panacis</name>
    <dbReference type="NCBI Taxonomy" id="2340917"/>
    <lineage>
        <taxon>Bacteria</taxon>
        <taxon>Bacillati</taxon>
        <taxon>Actinomycetota</taxon>
        <taxon>Actinomycetes</taxon>
        <taxon>Pseudonocardiales</taxon>
        <taxon>Pseudonocardiaceae</taxon>
        <taxon>Amycolatopsis</taxon>
    </lineage>
</organism>
<dbReference type="InterPro" id="IPR016102">
    <property type="entry name" value="Succinyl-CoA_synth-like"/>
</dbReference>
<evidence type="ECO:0000256" key="2">
    <source>
        <dbReference type="ARBA" id="ARBA00022598"/>
    </source>
</evidence>
<dbReference type="NCBIfam" id="TIGR01019">
    <property type="entry name" value="sucCoAalpha"/>
    <property type="match status" value="1"/>
</dbReference>
<comment type="caution">
    <text evidence="9">The sequence shown here is derived from an EMBL/GenBank/DDBJ whole genome shotgun (WGS) entry which is preliminary data.</text>
</comment>
<dbReference type="Proteomes" id="UP000285112">
    <property type="component" value="Unassembled WGS sequence"/>
</dbReference>
<dbReference type="PROSITE" id="PS00399">
    <property type="entry name" value="SUCCINYL_COA_LIG_2"/>
    <property type="match status" value="1"/>
</dbReference>
<evidence type="ECO:0000259" key="8">
    <source>
        <dbReference type="SMART" id="SM00881"/>
    </source>
</evidence>
<dbReference type="OrthoDB" id="9807196at2"/>
<dbReference type="InterPro" id="IPR005810">
    <property type="entry name" value="CoA_lig_alpha"/>
</dbReference>
<dbReference type="GO" id="GO:0004776">
    <property type="term" value="F:succinate-CoA ligase (GDP-forming) activity"/>
    <property type="evidence" value="ECO:0007669"/>
    <property type="project" value="TreeGrafter"/>
</dbReference>
<dbReference type="Gene3D" id="3.40.50.261">
    <property type="entry name" value="Succinyl-CoA synthetase domains"/>
    <property type="match status" value="1"/>
</dbReference>
<dbReference type="GO" id="GO:0005829">
    <property type="term" value="C:cytosol"/>
    <property type="evidence" value="ECO:0007669"/>
    <property type="project" value="TreeGrafter"/>
</dbReference>
<evidence type="ECO:0000256" key="7">
    <source>
        <dbReference type="RuleBase" id="RU000699"/>
    </source>
</evidence>
<dbReference type="FunFam" id="3.40.50.261:FF:000006">
    <property type="entry name" value="Succinate--CoA ligase [ADP-forming] subunit alpha"/>
    <property type="match status" value="1"/>
</dbReference>
<dbReference type="InterPro" id="IPR005811">
    <property type="entry name" value="SUCC_ACL_C"/>
</dbReference>
<comment type="subunit">
    <text evidence="4 7">Heterotetramer of two alpha and two beta subunits.</text>
</comment>
<dbReference type="GO" id="GO:0009361">
    <property type="term" value="C:succinate-CoA ligase complex (ADP-forming)"/>
    <property type="evidence" value="ECO:0007669"/>
    <property type="project" value="TreeGrafter"/>
</dbReference>
<keyword evidence="1 4" id="KW-0816">Tricarboxylic acid cycle</keyword>
<feature type="active site" description="Tele-phosphohistidine intermediate" evidence="4 5">
    <location>
        <position position="251"/>
    </location>
</feature>
<feature type="binding site" evidence="4">
    <location>
        <begin position="17"/>
        <end position="20"/>
    </location>
    <ligand>
        <name>CoA</name>
        <dbReference type="ChEBI" id="CHEBI:57287"/>
    </ligand>
</feature>
<dbReference type="PIRSF" id="PIRSF001553">
    <property type="entry name" value="SucCS_alpha"/>
    <property type="match status" value="1"/>
</dbReference>